<dbReference type="InterPro" id="IPR038763">
    <property type="entry name" value="DHH_sf"/>
</dbReference>
<accession>A0ABD5P150</accession>
<dbReference type="GO" id="GO:0008441">
    <property type="term" value="F:3'(2'),5'-bisphosphate nucleotidase activity"/>
    <property type="evidence" value="ECO:0007669"/>
    <property type="project" value="UniProtKB-EC"/>
</dbReference>
<reference evidence="1 2" key="1">
    <citation type="journal article" date="2014" name="Int. J. Syst. Evol. Microbiol.">
        <title>Complete genome sequence of Corynebacterium casei LMG S-19264T (=DSM 44701T), isolated from a smear-ripened cheese.</title>
        <authorList>
            <consortium name="US DOE Joint Genome Institute (JGI-PGF)"/>
            <person name="Walter F."/>
            <person name="Albersmeier A."/>
            <person name="Kalinowski J."/>
            <person name="Ruckert C."/>
        </authorList>
    </citation>
    <scope>NUCLEOTIDE SEQUENCE [LARGE SCALE GENOMIC DNA]</scope>
    <source>
        <strain evidence="1 2">IBRC-M 10912</strain>
    </source>
</reference>
<dbReference type="EC" id="3.1.3.7" evidence="1"/>
<evidence type="ECO:0000313" key="1">
    <source>
        <dbReference type="EMBL" id="MFC4248033.1"/>
    </source>
</evidence>
<keyword evidence="1" id="KW-0378">Hydrolase</keyword>
<dbReference type="AlphaFoldDB" id="A0ABD5P150"/>
<name>A0ABD5P150_9EURY</name>
<dbReference type="SUPFAM" id="SSF64182">
    <property type="entry name" value="DHH phosphoesterases"/>
    <property type="match status" value="1"/>
</dbReference>
<proteinExistence type="predicted"/>
<dbReference type="EMBL" id="JBHSDJ010000112">
    <property type="protein sequence ID" value="MFC4248033.1"/>
    <property type="molecule type" value="Genomic_DNA"/>
</dbReference>
<gene>
    <name evidence="1" type="ORF">ACFOZ7_13960</name>
</gene>
<dbReference type="Proteomes" id="UP001595821">
    <property type="component" value="Unassembled WGS sequence"/>
</dbReference>
<dbReference type="GeneID" id="71856287"/>
<protein>
    <submittedName>
        <fullName evidence="1">Bifunctional oligoribonuclease/PAP phosphatase NrnA</fullName>
        <ecNumber evidence="1">3.1.3.7</ecNumber>
    </submittedName>
</protein>
<sequence length="104" mass="11401">MSEARQLLEKFRECESLAIIGHSNPDPDCIASALALERVATEANVDDVKLVYCGEISHQQNRAFINLLNISLSHPATDSSLTSSIRLKPWDSSVGNPASRLPRL</sequence>
<dbReference type="RefSeq" id="WP_377071292.1">
    <property type="nucleotide sequence ID" value="NZ_CP095398.1"/>
</dbReference>
<organism evidence="1 2">
    <name type="scientific">Natribaculum luteum</name>
    <dbReference type="NCBI Taxonomy" id="1586232"/>
    <lineage>
        <taxon>Archaea</taxon>
        <taxon>Methanobacteriati</taxon>
        <taxon>Methanobacteriota</taxon>
        <taxon>Stenosarchaea group</taxon>
        <taxon>Halobacteria</taxon>
        <taxon>Halobacteriales</taxon>
        <taxon>Natrialbaceae</taxon>
        <taxon>Natribaculum</taxon>
    </lineage>
</organism>
<evidence type="ECO:0000313" key="2">
    <source>
        <dbReference type="Proteomes" id="UP001595821"/>
    </source>
</evidence>
<dbReference type="Gene3D" id="3.90.1640.10">
    <property type="entry name" value="inorganic pyrophosphatase (n-terminal core)"/>
    <property type="match status" value="1"/>
</dbReference>
<comment type="caution">
    <text evidence="1">The sequence shown here is derived from an EMBL/GenBank/DDBJ whole genome shotgun (WGS) entry which is preliminary data.</text>
</comment>